<dbReference type="AlphaFoldDB" id="A0A5B7WZ26"/>
<accession>A0A5B7WZ26</accession>
<proteinExistence type="predicted"/>
<protein>
    <submittedName>
        <fullName evidence="1">DUF3987 domain-containing protein</fullName>
    </submittedName>
</protein>
<dbReference type="InterPro" id="IPR025048">
    <property type="entry name" value="DUF3987"/>
</dbReference>
<reference evidence="1 2" key="1">
    <citation type="submission" date="2019-06" db="EMBL/GenBank/DDBJ databases">
        <title>Complete genome sequence of Antarcticibacterium flavum KCTC 52984T from an Antarctic marine sediment.</title>
        <authorList>
            <person name="Lee Y.M."/>
            <person name="Shin S.C."/>
        </authorList>
    </citation>
    <scope>NUCLEOTIDE SEQUENCE [LARGE SCALE GENOMIC DNA]</scope>
    <source>
        <strain evidence="1 2">KCTC 52984</strain>
    </source>
</reference>
<keyword evidence="2" id="KW-1185">Reference proteome</keyword>
<dbReference type="KEGG" id="afla:FHG64_02600"/>
<organism evidence="1 2">
    <name type="scientific">Antarcticibacterium flavum</name>
    <dbReference type="NCBI Taxonomy" id="2058175"/>
    <lineage>
        <taxon>Bacteria</taxon>
        <taxon>Pseudomonadati</taxon>
        <taxon>Bacteroidota</taxon>
        <taxon>Flavobacteriia</taxon>
        <taxon>Flavobacteriales</taxon>
        <taxon>Flavobacteriaceae</taxon>
        <taxon>Antarcticibacterium</taxon>
    </lineage>
</organism>
<dbReference type="EMBL" id="CP040812">
    <property type="protein sequence ID" value="QCY68369.1"/>
    <property type="molecule type" value="Genomic_DNA"/>
</dbReference>
<name>A0A5B7WZ26_9FLAO</name>
<dbReference type="Proteomes" id="UP000309016">
    <property type="component" value="Chromosome"/>
</dbReference>
<gene>
    <name evidence="1" type="ORF">FHG64_02600</name>
</gene>
<dbReference type="OrthoDB" id="2781056at2"/>
<dbReference type="Pfam" id="PF13148">
    <property type="entry name" value="DUF3987"/>
    <property type="match status" value="1"/>
</dbReference>
<dbReference type="RefSeq" id="WP_139064944.1">
    <property type="nucleotide sequence ID" value="NZ_CP040812.1"/>
</dbReference>
<evidence type="ECO:0000313" key="2">
    <source>
        <dbReference type="Proteomes" id="UP000309016"/>
    </source>
</evidence>
<evidence type="ECO:0000313" key="1">
    <source>
        <dbReference type="EMBL" id="QCY68369.1"/>
    </source>
</evidence>
<sequence>MEVDNLKDIEEAILEHSSSLEDKAVRQLHQVVNKLPPYIGRLINEAFEHKRIPKEYLLTSILFAFSNTAGLAIRLDAMGYSNYGNIYATIIGSRGDVKSPAMDLATEPLKKYDDVEYQEFRERSLQQGPEEPKGRKQLFIQDATIEAAYFKHFHNPFSLGILMDELYHLIEKMGNPSSKDGPGWRTLLLQGNTNKFVDIVRKTTESFRLTRSYPVLMGSIQQEFIPKIFAGGNLESGLTDRLLFTPKLTHNLKLSSFPIGQDCLKRYSDNLLRMMEYRKSVEDSETKDPIVLTCTPEAESKLFEYTQSLIYLQEKSEEIEKGYLAKAQINIHKLLILTQLIKESATSEFNLKIGLETVEEAIMIMDFYFTNFQIIVGKLEGNLPDIDPNEVVKLGRRNNATQEQIAAVLGVNKSTVSRKIARMKI</sequence>